<dbReference type="GO" id="GO:0016491">
    <property type="term" value="F:oxidoreductase activity"/>
    <property type="evidence" value="ECO:0007669"/>
    <property type="project" value="InterPro"/>
</dbReference>
<keyword evidence="5 11" id="KW-0479">Metal-binding</keyword>
<keyword evidence="2 11" id="KW-0963">Cytoplasm</keyword>
<comment type="subcellular location">
    <subcellularLocation>
        <location evidence="11">Cytoplasm</location>
    </subcellularLocation>
</comment>
<evidence type="ECO:0000259" key="12">
    <source>
        <dbReference type="Pfam" id="PF01070"/>
    </source>
</evidence>
<comment type="cofactor">
    <cofactor evidence="1 11">
        <name>FMN</name>
        <dbReference type="ChEBI" id="CHEBI:58210"/>
    </cofactor>
</comment>
<evidence type="ECO:0000256" key="7">
    <source>
        <dbReference type="ARBA" id="ARBA00022857"/>
    </source>
</evidence>
<evidence type="ECO:0000256" key="1">
    <source>
        <dbReference type="ARBA" id="ARBA00001917"/>
    </source>
</evidence>
<keyword evidence="3 11" id="KW-0285">Flavoprotein</keyword>
<feature type="binding site" evidence="11">
    <location>
        <position position="194"/>
    </location>
    <ligand>
        <name>FMN</name>
        <dbReference type="ChEBI" id="CHEBI:58210"/>
    </ligand>
</feature>
<dbReference type="GO" id="GO:0000287">
    <property type="term" value="F:magnesium ion binding"/>
    <property type="evidence" value="ECO:0007669"/>
    <property type="project" value="UniProtKB-UniRule"/>
</dbReference>
<dbReference type="PANTHER" id="PTHR43665:SF1">
    <property type="entry name" value="ISOPENTENYL-DIPHOSPHATE DELTA-ISOMERASE"/>
    <property type="match status" value="1"/>
</dbReference>
<accession>A0A830GW95</accession>
<sequence>MIISIEDRKVEHIKIAAREDAEEGSTLFDEVQLIHNAMPGFDYDEVDSSIQLFGKTLSTPLLVGAITGGTELSGKINTMFAEAVERFGLGMYVGSQRIAIEKPETRWTFSVIKEKAPTALKIANIGAPQISRLDEGKVLEWVNNAVDMIDASAVAIHLNPAQEVFQPEGEPWFRGVVEKVRYISRSINKPVVVKEVGNGISREVAIALAGSGIAAIDVGGVGGTSFIKIEAERWHRNDVGELSKVFQGWGIPTAISICEVKSAFRGIILASGGIRSGLDGAKALSLGASAFSMSRPFLVSALQGRDQLLQLMERTIKEFKISMFLTGSRQVSDLANAPLVLGPTIINWLSQRGIRCR</sequence>
<feature type="binding site" evidence="11">
    <location>
        <begin position="273"/>
        <end position="275"/>
    </location>
    <ligand>
        <name>FMN</name>
        <dbReference type="ChEBI" id="CHEBI:58210"/>
    </ligand>
</feature>
<dbReference type="Gene3D" id="3.20.20.70">
    <property type="entry name" value="Aldolase class I"/>
    <property type="match status" value="1"/>
</dbReference>
<feature type="binding site" evidence="11">
    <location>
        <begin position="65"/>
        <end position="67"/>
    </location>
    <ligand>
        <name>FMN</name>
        <dbReference type="ChEBI" id="CHEBI:58210"/>
    </ligand>
</feature>
<feature type="binding site" evidence="11">
    <location>
        <begin position="294"/>
        <end position="295"/>
    </location>
    <ligand>
        <name>FMN</name>
        <dbReference type="ChEBI" id="CHEBI:58210"/>
    </ligand>
</feature>
<evidence type="ECO:0000256" key="9">
    <source>
        <dbReference type="ARBA" id="ARBA00023235"/>
    </source>
</evidence>
<feature type="binding site" evidence="11">
    <location>
        <position position="224"/>
    </location>
    <ligand>
        <name>FMN</name>
        <dbReference type="ChEBI" id="CHEBI:58210"/>
    </ligand>
</feature>
<reference evidence="13" key="2">
    <citation type="submission" date="2020-09" db="EMBL/GenBank/DDBJ databases">
        <authorList>
            <person name="Sun Q."/>
            <person name="Ohkuma M."/>
        </authorList>
    </citation>
    <scope>NUCLEOTIDE SEQUENCE</scope>
    <source>
        <strain evidence="13">JCM 10088</strain>
    </source>
</reference>
<evidence type="ECO:0000256" key="8">
    <source>
        <dbReference type="ARBA" id="ARBA00023229"/>
    </source>
</evidence>
<evidence type="ECO:0000313" key="13">
    <source>
        <dbReference type="EMBL" id="GGP21598.1"/>
    </source>
</evidence>
<dbReference type="EC" id="5.3.3.2" evidence="11"/>
<feature type="binding site" evidence="11">
    <location>
        <begin position="95"/>
        <end position="97"/>
    </location>
    <ligand>
        <name>substrate</name>
    </ligand>
</feature>
<dbReference type="PANTHER" id="PTHR43665">
    <property type="entry name" value="ISOPENTENYL-DIPHOSPHATE DELTA-ISOMERASE"/>
    <property type="match status" value="1"/>
</dbReference>
<feature type="binding site" evidence="11">
    <location>
        <position position="162"/>
    </location>
    <ligand>
        <name>substrate</name>
    </ligand>
</feature>
<evidence type="ECO:0000256" key="6">
    <source>
        <dbReference type="ARBA" id="ARBA00022842"/>
    </source>
</evidence>
<comment type="similarity">
    <text evidence="11">Belongs to the IPP isomerase type 2 family.</text>
</comment>
<evidence type="ECO:0000256" key="10">
    <source>
        <dbReference type="ARBA" id="ARBA00025810"/>
    </source>
</evidence>
<comment type="catalytic activity">
    <reaction evidence="11">
        <text>isopentenyl diphosphate = dimethylallyl diphosphate</text>
        <dbReference type="Rhea" id="RHEA:23284"/>
        <dbReference type="ChEBI" id="CHEBI:57623"/>
        <dbReference type="ChEBI" id="CHEBI:128769"/>
        <dbReference type="EC" id="5.3.3.2"/>
    </reaction>
</comment>
<keyword evidence="6 11" id="KW-0460">Magnesium</keyword>
<dbReference type="InterPro" id="IPR000262">
    <property type="entry name" value="FMN-dep_DH"/>
</dbReference>
<dbReference type="AlphaFoldDB" id="A0A830GW95"/>
<dbReference type="GO" id="GO:0004452">
    <property type="term" value="F:isopentenyl-diphosphate delta-isomerase activity"/>
    <property type="evidence" value="ECO:0007669"/>
    <property type="project" value="UniProtKB-UniRule"/>
</dbReference>
<dbReference type="GO" id="GO:0005737">
    <property type="term" value="C:cytoplasm"/>
    <property type="evidence" value="ECO:0007669"/>
    <property type="project" value="UniProtKB-SubCell"/>
</dbReference>
<comment type="function">
    <text evidence="11">Involved in the biosynthesis of isoprenoids. Catalyzes the 1,3-allylic rearrangement of the homoallylic substrate isopentenyl (IPP) to its allylic isomer, dimethylallyl diphosphate (DMAPP).</text>
</comment>
<evidence type="ECO:0000256" key="2">
    <source>
        <dbReference type="ARBA" id="ARBA00022490"/>
    </source>
</evidence>
<keyword evidence="8 11" id="KW-0414">Isoprene biosynthesis</keyword>
<keyword evidence="4 11" id="KW-0288">FMN</keyword>
<dbReference type="GO" id="GO:0070402">
    <property type="term" value="F:NADPH binding"/>
    <property type="evidence" value="ECO:0007669"/>
    <property type="project" value="UniProtKB-UniRule"/>
</dbReference>
<feature type="binding site" evidence="11">
    <location>
        <position position="124"/>
    </location>
    <ligand>
        <name>FMN</name>
        <dbReference type="ChEBI" id="CHEBI:58210"/>
    </ligand>
</feature>
<keyword evidence="14" id="KW-1185">Reference proteome</keyword>
<feature type="binding site" evidence="11">
    <location>
        <position position="163"/>
    </location>
    <ligand>
        <name>Mg(2+)</name>
        <dbReference type="ChEBI" id="CHEBI:18420"/>
    </ligand>
</feature>
<dbReference type="GO" id="GO:0008299">
    <property type="term" value="P:isoprenoid biosynthetic process"/>
    <property type="evidence" value="ECO:0007669"/>
    <property type="project" value="UniProtKB-UniRule"/>
</dbReference>
<proteinExistence type="inferred from homology"/>
<evidence type="ECO:0000256" key="4">
    <source>
        <dbReference type="ARBA" id="ARBA00022643"/>
    </source>
</evidence>
<dbReference type="NCBIfam" id="TIGR02151">
    <property type="entry name" value="IPP_isom_2"/>
    <property type="match status" value="1"/>
</dbReference>
<dbReference type="InterPro" id="IPR013785">
    <property type="entry name" value="Aldolase_TIM"/>
</dbReference>
<dbReference type="SUPFAM" id="SSF51395">
    <property type="entry name" value="FMN-linked oxidoreductases"/>
    <property type="match status" value="1"/>
</dbReference>
<name>A0A830GW95_9CREN</name>
<comment type="caution">
    <text evidence="13">The sequence shown here is derived from an EMBL/GenBank/DDBJ whole genome shotgun (WGS) entry which is preliminary data.</text>
</comment>
<gene>
    <name evidence="11" type="primary">fni</name>
    <name evidence="13" type="ORF">GCM10007981_14060</name>
</gene>
<dbReference type="GO" id="GO:0010181">
    <property type="term" value="F:FMN binding"/>
    <property type="evidence" value="ECO:0007669"/>
    <property type="project" value="UniProtKB-UniRule"/>
</dbReference>
<keyword evidence="7 11" id="KW-0521">NADP</keyword>
<comment type="cofactor">
    <cofactor evidence="11">
        <name>NADPH</name>
        <dbReference type="ChEBI" id="CHEBI:57783"/>
    </cofactor>
</comment>
<evidence type="ECO:0000256" key="5">
    <source>
        <dbReference type="ARBA" id="ARBA00022723"/>
    </source>
</evidence>
<reference evidence="13" key="1">
    <citation type="journal article" date="2014" name="Int. J. Syst. Evol. Microbiol.">
        <title>Complete genome sequence of Corynebacterium casei LMG S-19264T (=DSM 44701T), isolated from a smear-ripened cheese.</title>
        <authorList>
            <consortium name="US DOE Joint Genome Institute (JGI-PGF)"/>
            <person name="Walter F."/>
            <person name="Albersmeier A."/>
            <person name="Kalinowski J."/>
            <person name="Ruckert C."/>
        </authorList>
    </citation>
    <scope>NUCLEOTIDE SEQUENCE</scope>
    <source>
        <strain evidence="13">JCM 10088</strain>
    </source>
</reference>
<dbReference type="Proteomes" id="UP000610960">
    <property type="component" value="Unassembled WGS sequence"/>
</dbReference>
<comment type="caution">
    <text evidence="11">Lacks conserved residue(s) required for the propagation of feature annotation.</text>
</comment>
<protein>
    <recommendedName>
        <fullName evidence="11">Isopentenyl-diphosphate delta-isomerase</fullName>
        <shortName evidence="11">IPP isomerase</shortName>
        <ecNumber evidence="11">5.3.3.2</ecNumber>
    </recommendedName>
    <alternativeName>
        <fullName evidence="11">Isopentenyl diphosphate:dimethylallyl diphosphate isomerase</fullName>
    </alternativeName>
    <alternativeName>
        <fullName evidence="11">Isopentenyl pyrophosphate isomerase</fullName>
    </alternativeName>
    <alternativeName>
        <fullName evidence="11">Type 2 isopentenyl diphosphate isomerase</fullName>
        <shortName evidence="11">IDI-2</shortName>
    </alternativeName>
</protein>
<dbReference type="EMBL" id="BMNL01000003">
    <property type="protein sequence ID" value="GGP21598.1"/>
    <property type="molecule type" value="Genomic_DNA"/>
</dbReference>
<dbReference type="Pfam" id="PF01070">
    <property type="entry name" value="FMN_dh"/>
    <property type="match status" value="1"/>
</dbReference>
<comment type="cofactor">
    <cofactor evidence="11">
        <name>Mg(2+)</name>
        <dbReference type="ChEBI" id="CHEBI:18420"/>
    </cofactor>
</comment>
<dbReference type="InterPro" id="IPR011179">
    <property type="entry name" value="IPdP_isomerase"/>
</dbReference>
<organism evidence="13 14">
    <name type="scientific">Thermocladium modestius</name>
    <dbReference type="NCBI Taxonomy" id="62609"/>
    <lineage>
        <taxon>Archaea</taxon>
        <taxon>Thermoproteota</taxon>
        <taxon>Thermoprotei</taxon>
        <taxon>Thermoproteales</taxon>
        <taxon>Thermoproteaceae</taxon>
        <taxon>Thermocladium</taxon>
    </lineage>
</organism>
<feature type="binding site" evidence="11">
    <location>
        <begin position="8"/>
        <end position="9"/>
    </location>
    <ligand>
        <name>substrate</name>
    </ligand>
</feature>
<evidence type="ECO:0000256" key="11">
    <source>
        <dbReference type="HAMAP-Rule" id="MF_00354"/>
    </source>
</evidence>
<feature type="binding site" evidence="11">
    <location>
        <position position="95"/>
    </location>
    <ligand>
        <name>FMN</name>
        <dbReference type="ChEBI" id="CHEBI:58210"/>
    </ligand>
</feature>
<evidence type="ECO:0000256" key="3">
    <source>
        <dbReference type="ARBA" id="ARBA00022630"/>
    </source>
</evidence>
<dbReference type="HAMAP" id="MF_00354">
    <property type="entry name" value="Idi_2"/>
    <property type="match status" value="1"/>
</dbReference>
<keyword evidence="9 11" id="KW-0413">Isomerase</keyword>
<dbReference type="PIRSF" id="PIRSF003314">
    <property type="entry name" value="IPP_isomerase"/>
    <property type="match status" value="1"/>
</dbReference>
<comment type="subunit">
    <text evidence="10 11">Homooctamer. Dimer of tetramers.</text>
</comment>
<feature type="domain" description="FMN-dependent dehydrogenase" evidence="12">
    <location>
        <begin position="178"/>
        <end position="337"/>
    </location>
</feature>
<evidence type="ECO:0000313" key="14">
    <source>
        <dbReference type="Proteomes" id="UP000610960"/>
    </source>
</evidence>
<dbReference type="CDD" id="cd02811">
    <property type="entry name" value="IDI-2_FMN"/>
    <property type="match status" value="1"/>
</dbReference>